<evidence type="ECO:0000259" key="1">
    <source>
        <dbReference type="Pfam" id="PF13640"/>
    </source>
</evidence>
<dbReference type="Proteomes" id="UP000325292">
    <property type="component" value="Chromosome"/>
</dbReference>
<dbReference type="InterPro" id="IPR051842">
    <property type="entry name" value="uS12_prolyl_hydroxylase"/>
</dbReference>
<dbReference type="Pfam" id="PF13640">
    <property type="entry name" value="2OG-FeII_Oxy_3"/>
    <property type="match status" value="1"/>
</dbReference>
<keyword evidence="3" id="KW-1185">Reference proteome</keyword>
<dbReference type="InterPro" id="IPR044862">
    <property type="entry name" value="Pro_4_hyd_alph_FE2OG_OXY"/>
</dbReference>
<organism evidence="2 3">
    <name type="scientific">Sulfobacillus thermotolerans</name>
    <dbReference type="NCBI Taxonomy" id="338644"/>
    <lineage>
        <taxon>Bacteria</taxon>
        <taxon>Bacillati</taxon>
        <taxon>Bacillota</taxon>
        <taxon>Clostridia</taxon>
        <taxon>Eubacteriales</taxon>
        <taxon>Clostridiales Family XVII. Incertae Sedis</taxon>
        <taxon>Sulfobacillus</taxon>
    </lineage>
</organism>
<name>A0ABM6RWD3_9FIRM</name>
<accession>A0ABM6RWD3</accession>
<evidence type="ECO:0000313" key="2">
    <source>
        <dbReference type="EMBL" id="AUW95545.1"/>
    </source>
</evidence>
<gene>
    <name evidence="2" type="ORF">BXT84_10850</name>
</gene>
<dbReference type="PANTHER" id="PTHR12117">
    <property type="entry name" value="HISTONE ACETYLTRANSFERASE COMPLEX"/>
    <property type="match status" value="1"/>
</dbReference>
<reference evidence="2 3" key="1">
    <citation type="journal article" date="2019" name="Sci. Rep.">
        <title>Sulfobacillus thermotolerans: new insights into resistance and metabolic capacities of acidophilic chemolithotrophs.</title>
        <authorList>
            <person name="Panyushkina A.E."/>
            <person name="Babenko V.V."/>
            <person name="Nikitina A.S."/>
            <person name="Selezneva O.V."/>
            <person name="Tsaplina I.A."/>
            <person name="Letarova M.A."/>
            <person name="Kostryukova E.S."/>
            <person name="Letarov A.V."/>
        </authorList>
    </citation>
    <scope>NUCLEOTIDE SEQUENCE [LARGE SCALE GENOMIC DNA]</scope>
    <source>
        <strain evidence="2 3">Kr1</strain>
    </source>
</reference>
<evidence type="ECO:0000313" key="3">
    <source>
        <dbReference type="Proteomes" id="UP000325292"/>
    </source>
</evidence>
<dbReference type="Gene3D" id="2.60.120.620">
    <property type="entry name" value="q2cbj1_9rhob like domain"/>
    <property type="match status" value="1"/>
</dbReference>
<dbReference type="EMBL" id="CP019454">
    <property type="protein sequence ID" value="AUW95545.1"/>
    <property type="molecule type" value="Genomic_DNA"/>
</dbReference>
<feature type="domain" description="Prolyl 4-hydroxylase alpha subunit Fe(2+) 2OG dioxygenase" evidence="1">
    <location>
        <begin position="122"/>
        <end position="217"/>
    </location>
</feature>
<dbReference type="PANTHER" id="PTHR12117:SF0">
    <property type="entry name" value="PROLYL 3-HYDROXYLASE OGFOD1"/>
    <property type="match status" value="1"/>
</dbReference>
<protein>
    <submittedName>
        <fullName evidence="2">2OG-Fe(II) oxygenase</fullName>
    </submittedName>
</protein>
<sequence>MQGNVKTRDAIATLILERLRAEQSQLIDQYQSSKPISTFIIDNLLPEDLAHDIFSAFPDPNTLVLRSSLKERKYVGVQMNAYHPLVAEALYAFQDLRVVSAIQSITNIPTLLPDKHLYAGGISMMGQGHYLLPHLDNSHDMNRQNYRVLNLLYYVSKDWKEEYGGNLELWPNGPKQPQRTIFSRFNRLAVMVTHKQSWHSVSEVKYPGVRCCVSNYYFSPLPVDGQRDFHVTTFRAFPGHPLQDAVLIGDNAIRTGIRKIVKKQSTFQKYEDTPNLDHETHA</sequence>
<proteinExistence type="predicted"/>